<evidence type="ECO:0008006" key="3">
    <source>
        <dbReference type="Google" id="ProtNLM"/>
    </source>
</evidence>
<protein>
    <recommendedName>
        <fullName evidence="3">RiboL-PSP-HEPN domain-containing protein</fullName>
    </recommendedName>
</protein>
<sequence>MIESEEFLRHVEELKEKRYASRDRFIFGEPPLFFEPFEQRSLISSPIAQTLLSFKSNLNSAIQVGSIPYRLAHASILDQRFAQLHSAERIRALKGSEDKSGTESPAHETARLRMSEELKDGSVIMWHACRTLDLLDKHINEPEFDSSASELLNQVIVMTWGAFETLVNDSIRFMLNEHPSIVSCFVTSRTNKDALIGRNFMLDALQENNFDLSKMMGDIVCNAMKFDSIGKIRDAVRSLLNNDEIDTSLKNTELWLVSQRRHLIVHKRAVIDSSYIANTTDNGQIGEKLSLKASYVEESLVLVRDIGLAFFDACVLKHQELK</sequence>
<name>A0ABX6EKY5_9HYPH</name>
<reference evidence="2" key="1">
    <citation type="submission" date="2019-09" db="EMBL/GenBank/DDBJ databases">
        <title>Isolation and complete genome sequencing of Methylocystis species.</title>
        <authorList>
            <person name="Rumah B.L."/>
            <person name="Stead C.E."/>
            <person name="Stevens B.C."/>
            <person name="Minton N.P."/>
            <person name="Grosse-Honebrink A."/>
            <person name="Zhang Y."/>
        </authorList>
    </citation>
    <scope>NUCLEOTIDE SEQUENCE [LARGE SCALE GENOMIC DNA]</scope>
    <source>
        <strain evidence="2">BRCS1</strain>
    </source>
</reference>
<evidence type="ECO:0000313" key="1">
    <source>
        <dbReference type="EMBL" id="QGM94081.1"/>
    </source>
</evidence>
<dbReference type="RefSeq" id="WP_154451982.1">
    <property type="nucleotide sequence ID" value="NZ_CP044328.1"/>
</dbReference>
<gene>
    <name evidence="1" type="ORF">F7D13_08620</name>
</gene>
<organism evidence="1 2">
    <name type="scientific">Methylocystis rosea</name>
    <dbReference type="NCBI Taxonomy" id="173366"/>
    <lineage>
        <taxon>Bacteria</taxon>
        <taxon>Pseudomonadati</taxon>
        <taxon>Pseudomonadota</taxon>
        <taxon>Alphaproteobacteria</taxon>
        <taxon>Hyphomicrobiales</taxon>
        <taxon>Methylocystaceae</taxon>
        <taxon>Methylocystis</taxon>
    </lineage>
</organism>
<dbReference type="Proteomes" id="UP000424673">
    <property type="component" value="Chromosome"/>
</dbReference>
<dbReference type="EMBL" id="CP044328">
    <property type="protein sequence ID" value="QGM94081.1"/>
    <property type="molecule type" value="Genomic_DNA"/>
</dbReference>
<keyword evidence="2" id="KW-1185">Reference proteome</keyword>
<reference evidence="1 2" key="2">
    <citation type="journal article" date="2021" name="AMB Express">
        <title>Isolation and characterisation of Methylocystis spp. for poly-3-hydroxybutyrate production using waste methane feedstocks.</title>
        <authorList>
            <person name="Rumah B.L."/>
            <person name="Stead C.E."/>
            <person name="Claxton Stevens B.H."/>
            <person name="Minton N.P."/>
            <person name="Grosse-Honebrink A."/>
            <person name="Zhang Y."/>
        </authorList>
    </citation>
    <scope>NUCLEOTIDE SEQUENCE [LARGE SCALE GENOMIC DNA]</scope>
    <source>
        <strain evidence="1 2">BRCS1</strain>
    </source>
</reference>
<evidence type="ECO:0000313" key="2">
    <source>
        <dbReference type="Proteomes" id="UP000424673"/>
    </source>
</evidence>
<accession>A0ABX6EKY5</accession>
<proteinExistence type="predicted"/>